<feature type="compositionally biased region" description="Acidic residues" evidence="10">
    <location>
        <begin position="1"/>
        <end position="25"/>
    </location>
</feature>
<evidence type="ECO:0000256" key="1">
    <source>
        <dbReference type="ARBA" id="ARBA00000971"/>
    </source>
</evidence>
<keyword evidence="5" id="KW-0112">Calmodulin-binding</keyword>
<dbReference type="Gene3D" id="1.25.40.10">
    <property type="entry name" value="Tetratricopeptide repeat domain"/>
    <property type="match status" value="1"/>
</dbReference>
<feature type="domain" description="PPIase FKBP-type" evidence="11">
    <location>
        <begin position="297"/>
        <end position="388"/>
    </location>
</feature>
<dbReference type="InterPro" id="IPR001179">
    <property type="entry name" value="PPIase_FKBP_dom"/>
</dbReference>
<evidence type="ECO:0000256" key="4">
    <source>
        <dbReference type="ARBA" id="ARBA00022803"/>
    </source>
</evidence>
<evidence type="ECO:0000259" key="11">
    <source>
        <dbReference type="PROSITE" id="PS50059"/>
    </source>
</evidence>
<evidence type="ECO:0000313" key="12">
    <source>
        <dbReference type="EMBL" id="KAH7289439.1"/>
    </source>
</evidence>
<dbReference type="PANTHER" id="PTHR46512">
    <property type="entry name" value="PEPTIDYLPROLYL ISOMERASE"/>
    <property type="match status" value="1"/>
</dbReference>
<dbReference type="Gene3D" id="3.10.50.40">
    <property type="match status" value="3"/>
</dbReference>
<comment type="caution">
    <text evidence="12">The sequence shown here is derived from an EMBL/GenBank/DDBJ whole genome shotgun (WGS) entry which is preliminary data.</text>
</comment>
<keyword evidence="6 8" id="KW-0697">Rotamase</keyword>
<dbReference type="EC" id="5.2.1.8" evidence="2 8"/>
<evidence type="ECO:0000256" key="8">
    <source>
        <dbReference type="PROSITE-ProRule" id="PRU00277"/>
    </source>
</evidence>
<keyword evidence="7 8" id="KW-0413">Isomerase</keyword>
<sequence length="563" mass="62732">MAVDVEDFPSADVDEEMEDLGEDTEVTSSGPQKVGEERSIGSNGLKKKLLKAGTGWETPEKGDEVQVHYTGTLLDGTKFDSSRDRGDPFSFKLGQGQVIKGWDEGIATMKKGEQAVFTIPPELAYGESGSPPTIPPNSTLLFDVELISWLSVKDICKDGGIFKKILVEGQKWQKPKQDDEVTVKFIAKAQDGSVLYCTPDEGVEFYVKDGFFCPAISKAVTTMKREEKVILTVQPEYGFGELGTEAKGDFPAVPGNVSLSIEMELLSWKSVESVTDDRKVMKKVIKSMDGYEKPNDGSRVKVKYVAKLENGTVFEKEGFGDELFEFITDEEQVISGLDKAVGTMLKGEVAHVIISPEYGYGSTEVQRPLALVPPNSTLFYEVELVEFEKEKESWDMNNAEKIEAAGKKKEEGNTLFKLGKYVRAAKKYDKAAKLIEYDSAFSEDEKKQAKVLKVVCSLNNAACKLKTKDFKEATKLCTKVLELESQNVKALYRRAQSYVETADFDLAELDIKKALEIDPSNRDVKVEYRRLKQLQSEYDKKEAKMYANIFSRLGKLEPVQAAS</sequence>
<evidence type="ECO:0000313" key="13">
    <source>
        <dbReference type="Proteomes" id="UP000825935"/>
    </source>
</evidence>
<dbReference type="GO" id="GO:0070370">
    <property type="term" value="P:cellular heat acclimation"/>
    <property type="evidence" value="ECO:0007669"/>
    <property type="project" value="UniProtKB-ARBA"/>
</dbReference>
<evidence type="ECO:0000256" key="9">
    <source>
        <dbReference type="PROSITE-ProRule" id="PRU00339"/>
    </source>
</evidence>
<comment type="catalytic activity">
    <reaction evidence="1 8">
        <text>[protein]-peptidylproline (omega=180) = [protein]-peptidylproline (omega=0)</text>
        <dbReference type="Rhea" id="RHEA:16237"/>
        <dbReference type="Rhea" id="RHEA-COMP:10747"/>
        <dbReference type="Rhea" id="RHEA-COMP:10748"/>
        <dbReference type="ChEBI" id="CHEBI:83833"/>
        <dbReference type="ChEBI" id="CHEBI:83834"/>
        <dbReference type="EC" id="5.2.1.8"/>
    </reaction>
</comment>
<dbReference type="AlphaFoldDB" id="A0A8T2QZB5"/>
<reference evidence="12" key="1">
    <citation type="submission" date="2021-08" db="EMBL/GenBank/DDBJ databases">
        <title>WGS assembly of Ceratopteris richardii.</title>
        <authorList>
            <person name="Marchant D.B."/>
            <person name="Chen G."/>
            <person name="Jenkins J."/>
            <person name="Shu S."/>
            <person name="Leebens-Mack J."/>
            <person name="Grimwood J."/>
            <person name="Schmutz J."/>
            <person name="Soltis P."/>
            <person name="Soltis D."/>
            <person name="Chen Z.-H."/>
        </authorList>
    </citation>
    <scope>NUCLEOTIDE SEQUENCE</scope>
    <source>
        <strain evidence="12">Whitten #5841</strain>
        <tissue evidence="12">Leaf</tissue>
    </source>
</reference>
<dbReference type="FunFam" id="3.10.50.40:FF:000012">
    <property type="entry name" value="Peptidylprolyl isomerase"/>
    <property type="match status" value="1"/>
</dbReference>
<evidence type="ECO:0000256" key="2">
    <source>
        <dbReference type="ARBA" id="ARBA00013194"/>
    </source>
</evidence>
<dbReference type="InterPro" id="IPR019734">
    <property type="entry name" value="TPR_rpt"/>
</dbReference>
<evidence type="ECO:0000256" key="10">
    <source>
        <dbReference type="SAM" id="MobiDB-lite"/>
    </source>
</evidence>
<dbReference type="FunFam" id="3.10.50.40:FF:000017">
    <property type="entry name" value="Peptidylprolyl isomerase"/>
    <property type="match status" value="1"/>
</dbReference>
<evidence type="ECO:0000256" key="7">
    <source>
        <dbReference type="ARBA" id="ARBA00023235"/>
    </source>
</evidence>
<dbReference type="SUPFAM" id="SSF54534">
    <property type="entry name" value="FKBP-like"/>
    <property type="match status" value="3"/>
</dbReference>
<dbReference type="SUPFAM" id="SSF48452">
    <property type="entry name" value="TPR-like"/>
    <property type="match status" value="1"/>
</dbReference>
<dbReference type="GO" id="GO:0005516">
    <property type="term" value="F:calmodulin binding"/>
    <property type="evidence" value="ECO:0007669"/>
    <property type="project" value="UniProtKB-KW"/>
</dbReference>
<dbReference type="Proteomes" id="UP000825935">
    <property type="component" value="Chromosome 30"/>
</dbReference>
<dbReference type="Pfam" id="PF00254">
    <property type="entry name" value="FKBP_C"/>
    <property type="match status" value="3"/>
</dbReference>
<dbReference type="GO" id="GO:0003755">
    <property type="term" value="F:peptidyl-prolyl cis-trans isomerase activity"/>
    <property type="evidence" value="ECO:0007669"/>
    <property type="project" value="UniProtKB-KW"/>
</dbReference>
<proteinExistence type="predicted"/>
<dbReference type="InterPro" id="IPR011990">
    <property type="entry name" value="TPR-like_helical_dom_sf"/>
</dbReference>
<protein>
    <recommendedName>
        <fullName evidence="2 8">peptidylprolyl isomerase</fullName>
        <ecNumber evidence="2 8">5.2.1.8</ecNumber>
    </recommendedName>
</protein>
<organism evidence="12 13">
    <name type="scientific">Ceratopteris richardii</name>
    <name type="common">Triangle waterfern</name>
    <dbReference type="NCBI Taxonomy" id="49495"/>
    <lineage>
        <taxon>Eukaryota</taxon>
        <taxon>Viridiplantae</taxon>
        <taxon>Streptophyta</taxon>
        <taxon>Embryophyta</taxon>
        <taxon>Tracheophyta</taxon>
        <taxon>Polypodiopsida</taxon>
        <taxon>Polypodiidae</taxon>
        <taxon>Polypodiales</taxon>
        <taxon>Pteridineae</taxon>
        <taxon>Pteridaceae</taxon>
        <taxon>Parkerioideae</taxon>
        <taxon>Ceratopteris</taxon>
    </lineage>
</organism>
<feature type="repeat" description="TPR" evidence="9">
    <location>
        <begin position="488"/>
        <end position="521"/>
    </location>
</feature>
<dbReference type="PROSITE" id="PS50059">
    <property type="entry name" value="FKBP_PPIASE"/>
    <property type="match status" value="3"/>
</dbReference>
<dbReference type="SMART" id="SM00028">
    <property type="entry name" value="TPR"/>
    <property type="match status" value="3"/>
</dbReference>
<evidence type="ECO:0000256" key="6">
    <source>
        <dbReference type="ARBA" id="ARBA00023110"/>
    </source>
</evidence>
<feature type="domain" description="PPIase FKBP-type" evidence="11">
    <location>
        <begin position="178"/>
        <end position="269"/>
    </location>
</feature>
<keyword evidence="3" id="KW-0677">Repeat</keyword>
<feature type="region of interest" description="Disordered" evidence="10">
    <location>
        <begin position="1"/>
        <end position="46"/>
    </location>
</feature>
<dbReference type="PROSITE" id="PS50005">
    <property type="entry name" value="TPR"/>
    <property type="match status" value="1"/>
</dbReference>
<feature type="domain" description="PPIase FKBP-type" evidence="11">
    <location>
        <begin position="62"/>
        <end position="150"/>
    </location>
</feature>
<dbReference type="OMA" id="EHMDTKK"/>
<dbReference type="EMBL" id="CM035435">
    <property type="protein sequence ID" value="KAH7289439.1"/>
    <property type="molecule type" value="Genomic_DNA"/>
</dbReference>
<dbReference type="FunFam" id="1.25.40.10:FF:000008">
    <property type="entry name" value="Peptidylprolyl isomerase"/>
    <property type="match status" value="1"/>
</dbReference>
<evidence type="ECO:0000256" key="3">
    <source>
        <dbReference type="ARBA" id="ARBA00022737"/>
    </source>
</evidence>
<dbReference type="InterPro" id="IPR046357">
    <property type="entry name" value="PPIase_dom_sf"/>
</dbReference>
<evidence type="ECO:0000256" key="5">
    <source>
        <dbReference type="ARBA" id="ARBA00022860"/>
    </source>
</evidence>
<name>A0A8T2QZB5_CERRI</name>
<keyword evidence="4 9" id="KW-0802">TPR repeat</keyword>
<gene>
    <name evidence="12" type="ORF">KP509_30G001700</name>
</gene>
<keyword evidence="13" id="KW-1185">Reference proteome</keyword>
<dbReference type="InterPro" id="IPR050754">
    <property type="entry name" value="FKBP4/5/8-like"/>
</dbReference>
<dbReference type="OrthoDB" id="1902587at2759"/>
<accession>A0A8T2QZB5</accession>
<dbReference type="PANTHER" id="PTHR46512:SF9">
    <property type="entry name" value="PEPTIDYLPROLYL ISOMERASE"/>
    <property type="match status" value="1"/>
</dbReference>